<dbReference type="EMBL" id="WMBE01000008">
    <property type="protein sequence ID" value="MDG0868139.1"/>
    <property type="molecule type" value="Genomic_DNA"/>
</dbReference>
<keyword evidence="3" id="KW-1185">Reference proteome</keyword>
<dbReference type="RefSeq" id="WP_342827231.1">
    <property type="nucleotide sequence ID" value="NZ_CP046146.1"/>
</dbReference>
<protein>
    <recommendedName>
        <fullName evidence="5">Transposase</fullName>
    </recommendedName>
</protein>
<reference evidence="3 4" key="1">
    <citation type="submission" date="2019-11" db="EMBL/GenBank/DDBJ databases">
        <authorList>
            <person name="Cho J.-C."/>
        </authorList>
    </citation>
    <scope>NUCLEOTIDE SEQUENCE [LARGE SCALE GENOMIC DNA]</scope>
    <source>
        <strain evidence="2 3">JH1073</strain>
        <strain evidence="1 4">JH702</strain>
    </source>
</reference>
<name>A0AAJ6CVD0_9CHLR</name>
<reference evidence="3" key="3">
    <citation type="submission" date="2023-06" db="EMBL/GenBank/DDBJ databases">
        <title>Pangenomics reveal diversification of enzyme families and niche specialization in globally abundant SAR202 bacteria.</title>
        <authorList>
            <person name="Saw J.H.W."/>
        </authorList>
    </citation>
    <scope>NUCLEOTIDE SEQUENCE [LARGE SCALE GENOMIC DNA]</scope>
    <source>
        <strain evidence="3">JH1073</strain>
    </source>
</reference>
<organism evidence="2 3">
    <name type="scientific">Candidatus Lucifugimonas marina</name>
    <dbReference type="NCBI Taxonomy" id="3038979"/>
    <lineage>
        <taxon>Bacteria</taxon>
        <taxon>Bacillati</taxon>
        <taxon>Chloroflexota</taxon>
        <taxon>Dehalococcoidia</taxon>
        <taxon>SAR202 cluster</taxon>
        <taxon>Candidatus Lucifugimonadales</taxon>
        <taxon>Candidatus Lucifugimonadaceae</taxon>
        <taxon>Candidatus Lucifugimonas</taxon>
    </lineage>
</organism>
<reference evidence="2" key="2">
    <citation type="journal article" date="2023" name="Nat. Commun.">
        <title>Cultivation of marine bacteria of the SAR202 clade.</title>
        <authorList>
            <person name="Lim Y."/>
            <person name="Seo J.H."/>
            <person name="Giovannoni S.J."/>
            <person name="Kang I."/>
            <person name="Cho J.C."/>
        </authorList>
    </citation>
    <scope>NUCLEOTIDE SEQUENCE</scope>
    <source>
        <strain evidence="2">JH1073</strain>
    </source>
</reference>
<dbReference type="Proteomes" id="UP001321249">
    <property type="component" value="Unassembled WGS sequence"/>
</dbReference>
<dbReference type="Proteomes" id="UP001219901">
    <property type="component" value="Chromosome"/>
</dbReference>
<evidence type="ECO:0000313" key="4">
    <source>
        <dbReference type="Proteomes" id="UP001321249"/>
    </source>
</evidence>
<sequence length="73" mass="8618">MPRKKHRPEQILGKLREVEIAPAQEEAVVNAGRCYQVRKNMIRIKKRKPINMTAHFNNGRISICIEQRYQQFG</sequence>
<gene>
    <name evidence="1" type="ORF">GKO46_13830</name>
    <name evidence="2" type="ORF">GKO48_09265</name>
</gene>
<dbReference type="EMBL" id="CP046147">
    <property type="protein sequence ID" value="WFG39800.1"/>
    <property type="molecule type" value="Genomic_DNA"/>
</dbReference>
<dbReference type="AlphaFoldDB" id="A0AAJ6CVD0"/>
<evidence type="ECO:0000313" key="1">
    <source>
        <dbReference type="EMBL" id="MDG0868139.1"/>
    </source>
</evidence>
<evidence type="ECO:0008006" key="5">
    <source>
        <dbReference type="Google" id="ProtNLM"/>
    </source>
</evidence>
<evidence type="ECO:0000313" key="3">
    <source>
        <dbReference type="Proteomes" id="UP001219901"/>
    </source>
</evidence>
<evidence type="ECO:0000313" key="2">
    <source>
        <dbReference type="EMBL" id="WFG39800.1"/>
    </source>
</evidence>
<accession>A0AAJ6CVD0</accession>
<proteinExistence type="predicted"/>